<organism evidence="2 3">
    <name type="scientific">Apiospora hydei</name>
    <dbReference type="NCBI Taxonomy" id="1337664"/>
    <lineage>
        <taxon>Eukaryota</taxon>
        <taxon>Fungi</taxon>
        <taxon>Dikarya</taxon>
        <taxon>Ascomycota</taxon>
        <taxon>Pezizomycotina</taxon>
        <taxon>Sordariomycetes</taxon>
        <taxon>Xylariomycetidae</taxon>
        <taxon>Amphisphaeriales</taxon>
        <taxon>Apiosporaceae</taxon>
        <taxon>Apiospora</taxon>
    </lineage>
</organism>
<dbReference type="EMBL" id="JAQQWN010000009">
    <property type="protein sequence ID" value="KAK8066799.1"/>
    <property type="molecule type" value="Genomic_DNA"/>
</dbReference>
<dbReference type="Proteomes" id="UP001433268">
    <property type="component" value="Unassembled WGS sequence"/>
</dbReference>
<name>A0ABR1V9R4_9PEZI</name>
<evidence type="ECO:0000313" key="3">
    <source>
        <dbReference type="Proteomes" id="UP001433268"/>
    </source>
</evidence>
<dbReference type="RefSeq" id="XP_066663552.1">
    <property type="nucleotide sequence ID" value="XM_066817860.1"/>
</dbReference>
<feature type="chain" id="PRO_5046109918" evidence="1">
    <location>
        <begin position="20"/>
        <end position="150"/>
    </location>
</feature>
<accession>A0ABR1V9R4</accession>
<dbReference type="GeneID" id="92050920"/>
<reference evidence="2 3" key="1">
    <citation type="submission" date="2023-01" db="EMBL/GenBank/DDBJ databases">
        <title>Analysis of 21 Apiospora genomes using comparative genomics revels a genus with tremendous synthesis potential of carbohydrate active enzymes and secondary metabolites.</title>
        <authorList>
            <person name="Sorensen T."/>
        </authorList>
    </citation>
    <scope>NUCLEOTIDE SEQUENCE [LARGE SCALE GENOMIC DNA]</scope>
    <source>
        <strain evidence="2 3">CBS 114990</strain>
    </source>
</reference>
<keyword evidence="1" id="KW-0732">Signal</keyword>
<comment type="caution">
    <text evidence="2">The sequence shown here is derived from an EMBL/GenBank/DDBJ whole genome shotgun (WGS) entry which is preliminary data.</text>
</comment>
<evidence type="ECO:0000256" key="1">
    <source>
        <dbReference type="SAM" id="SignalP"/>
    </source>
</evidence>
<sequence length="150" mass="16326">MHATAVFMAILGLGTTSLAAPTSAPAHEVAVEKRFKSGLCGVHVHIQRGWERYQADVKVFDADHNVVAEQAFRAKGNVISGKIGGNGLPNELEIHVTNGDENPATFVYGDEHWESGQSGTKNDRCSVGEWDHKAHWPNRNTVDMDCGFPC</sequence>
<keyword evidence="3" id="KW-1185">Reference proteome</keyword>
<evidence type="ECO:0000313" key="2">
    <source>
        <dbReference type="EMBL" id="KAK8066799.1"/>
    </source>
</evidence>
<feature type="signal peptide" evidence="1">
    <location>
        <begin position="1"/>
        <end position="19"/>
    </location>
</feature>
<proteinExistence type="predicted"/>
<gene>
    <name evidence="2" type="ORF">PG997_013546</name>
</gene>
<protein>
    <submittedName>
        <fullName evidence="2">Uncharacterized protein</fullName>
    </submittedName>
</protein>